<dbReference type="PaxDb" id="195103-CPF_0127"/>
<name>A0A0H2YUH2_CLOP1</name>
<dbReference type="KEGG" id="cpf:CPF_0127"/>
<evidence type="ECO:0000256" key="7">
    <source>
        <dbReference type="SAM" id="Phobius"/>
    </source>
</evidence>
<keyword evidence="3" id="KW-1003">Cell membrane</keyword>
<evidence type="ECO:0000256" key="4">
    <source>
        <dbReference type="ARBA" id="ARBA00022692"/>
    </source>
</evidence>
<comment type="subcellular location">
    <subcellularLocation>
        <location evidence="1">Cell membrane</location>
        <topology evidence="1">Multi-pass membrane protein</topology>
    </subcellularLocation>
</comment>
<dbReference type="HOGENOM" id="CLU_033541_3_0_9"/>
<gene>
    <name evidence="8" type="ordered locus">CPF_0127</name>
</gene>
<feature type="transmembrane region" description="Helical" evidence="7">
    <location>
        <begin position="36"/>
        <end position="54"/>
    </location>
</feature>
<evidence type="ECO:0000256" key="6">
    <source>
        <dbReference type="ARBA" id="ARBA00023136"/>
    </source>
</evidence>
<keyword evidence="5 7" id="KW-1133">Transmembrane helix</keyword>
<keyword evidence="9" id="KW-1185">Reference proteome</keyword>
<dbReference type="Proteomes" id="UP000001823">
    <property type="component" value="Chromosome"/>
</dbReference>
<reference evidence="8 9" key="1">
    <citation type="journal article" date="2006" name="Genome Res.">
        <title>Skewed genomic variability in strains of the toxigenic bacterial pathogen, Clostridium perfringens.</title>
        <authorList>
            <person name="Myers G.S."/>
            <person name="Rasko D.A."/>
            <person name="Cheung J.K."/>
            <person name="Ravel J."/>
            <person name="Seshadri R."/>
            <person name="Deboy R.T."/>
            <person name="Ren Q."/>
            <person name="Varga J."/>
            <person name="Awad M.M."/>
            <person name="Brinkac L.M."/>
            <person name="Daugherty S.C."/>
            <person name="Haft D.H."/>
            <person name="Dodson R.J."/>
            <person name="Madupu R."/>
            <person name="Nelson W.C."/>
            <person name="Rosovitz M.J."/>
            <person name="Sullivan S.A."/>
            <person name="Khouri H."/>
            <person name="Dimitrov G.I."/>
            <person name="Watkins K.L."/>
            <person name="Mulligan S."/>
            <person name="Benton J."/>
            <person name="Radune D."/>
            <person name="Fisher D.J."/>
            <person name="Atkins H.S."/>
            <person name="Hiscox T."/>
            <person name="Jost B.H."/>
            <person name="Billington S.J."/>
            <person name="Songer J.G."/>
            <person name="McClane B.A."/>
            <person name="Titball R.W."/>
            <person name="Rood J.I."/>
            <person name="Melville S.B."/>
            <person name="Paulsen I.T."/>
        </authorList>
    </citation>
    <scope>NUCLEOTIDE SEQUENCE [LARGE SCALE GENOMIC DNA]</scope>
    <source>
        <strain evidence="9">ATCC 13124 / DSM 756 / JCM 1290 / NCIMB 6125 / NCTC 8237 / S 107 / Type A</strain>
    </source>
</reference>
<dbReference type="RefSeq" id="WP_003472801.1">
    <property type="nucleotide sequence ID" value="NC_008261.1"/>
</dbReference>
<comment type="similarity">
    <text evidence="2">Belongs to the UPF0324 family.</text>
</comment>
<feature type="transmembrane region" description="Helical" evidence="7">
    <location>
        <begin position="315"/>
        <end position="338"/>
    </location>
</feature>
<proteinExistence type="inferred from homology"/>
<feature type="transmembrane region" description="Helical" evidence="7">
    <location>
        <begin position="257"/>
        <end position="280"/>
    </location>
</feature>
<dbReference type="AlphaFoldDB" id="A0A0H2YUH2"/>
<keyword evidence="4 7" id="KW-0812">Transmembrane</keyword>
<dbReference type="GO" id="GO:0005886">
    <property type="term" value="C:plasma membrane"/>
    <property type="evidence" value="ECO:0007669"/>
    <property type="project" value="UniProtKB-SubCell"/>
</dbReference>
<evidence type="ECO:0000313" key="8">
    <source>
        <dbReference type="EMBL" id="ABG84711.1"/>
    </source>
</evidence>
<dbReference type="PANTHER" id="PTHR30106:SF2">
    <property type="entry name" value="UPF0324 INNER MEMBRANE PROTEIN YEIH"/>
    <property type="match status" value="1"/>
</dbReference>
<dbReference type="InterPro" id="IPR018383">
    <property type="entry name" value="UPF0324_pro"/>
</dbReference>
<protein>
    <submittedName>
        <fullName evidence="8">Membrane protein</fullName>
    </submittedName>
</protein>
<feature type="transmembrane region" description="Helical" evidence="7">
    <location>
        <begin position="12"/>
        <end position="30"/>
    </location>
</feature>
<keyword evidence="6 7" id="KW-0472">Membrane</keyword>
<feature type="transmembrane region" description="Helical" evidence="7">
    <location>
        <begin position="153"/>
        <end position="178"/>
    </location>
</feature>
<accession>A0A0H2YUH2</accession>
<feature type="transmembrane region" description="Helical" evidence="7">
    <location>
        <begin position="95"/>
        <end position="113"/>
    </location>
</feature>
<dbReference type="EMBL" id="CP000246">
    <property type="protein sequence ID" value="ABG84711.1"/>
    <property type="molecule type" value="Genomic_DNA"/>
</dbReference>
<dbReference type="Pfam" id="PF03601">
    <property type="entry name" value="Cons_hypoth698"/>
    <property type="match status" value="1"/>
</dbReference>
<evidence type="ECO:0000256" key="2">
    <source>
        <dbReference type="ARBA" id="ARBA00007977"/>
    </source>
</evidence>
<feature type="transmembrane region" description="Helical" evidence="7">
    <location>
        <begin position="219"/>
        <end position="237"/>
    </location>
</feature>
<dbReference type="STRING" id="195103.CPF_0127"/>
<dbReference type="eggNOG" id="COG2855">
    <property type="taxonomic scope" value="Bacteria"/>
</dbReference>
<evidence type="ECO:0000313" key="9">
    <source>
        <dbReference type="Proteomes" id="UP000001823"/>
    </source>
</evidence>
<evidence type="ECO:0000256" key="1">
    <source>
        <dbReference type="ARBA" id="ARBA00004651"/>
    </source>
</evidence>
<dbReference type="PANTHER" id="PTHR30106">
    <property type="entry name" value="INNER MEMBRANE PROTEIN YEIH-RELATED"/>
    <property type="match status" value="1"/>
</dbReference>
<organism evidence="8 9">
    <name type="scientific">Clostridium perfringens (strain ATCC 13124 / DSM 756 / JCM 1290 / NCIMB 6125 / NCTC 8237 / Type A)</name>
    <dbReference type="NCBI Taxonomy" id="195103"/>
    <lineage>
        <taxon>Bacteria</taxon>
        <taxon>Bacillati</taxon>
        <taxon>Bacillota</taxon>
        <taxon>Clostridia</taxon>
        <taxon>Eubacteriales</taxon>
        <taxon>Clostridiaceae</taxon>
        <taxon>Clostridium</taxon>
    </lineage>
</organism>
<evidence type="ECO:0000256" key="3">
    <source>
        <dbReference type="ARBA" id="ARBA00022475"/>
    </source>
</evidence>
<evidence type="ECO:0000256" key="5">
    <source>
        <dbReference type="ARBA" id="ARBA00022989"/>
    </source>
</evidence>
<sequence>MRNKILKKSKSILPGLFICLIIGIIAEFLGKSFPTVGAATFAIFMGIFLGNTLFKSDKYDEGTKFSEKDLLNYSIVLMGASLNIIDIMALGFNGVFYIAILMTLTICTTYFIGRKLGFGEKYSLLMSAGNAVCGSSAIGSVSPVIKAKDSDKVIAITIVNVTGTILMILLPLITSILYNNDVLQSSALMGGILQSVGQVIGSAKFIGDPVVELATVFKIIRIIFLVVVVLVFAKIEVNEENKEEIAHHHKPTHKVRIPWFIIGFFIICILNSIGIIPGILGRTFKWISSNFEIIALAGIGMRVKIGDLVKEGPKAMLYGGLVGVCQIIFALSLINIFIK</sequence>